<evidence type="ECO:0000313" key="2">
    <source>
        <dbReference type="Proteomes" id="UP001610444"/>
    </source>
</evidence>
<evidence type="ECO:0000313" key="1">
    <source>
        <dbReference type="EMBL" id="KAL2853963.1"/>
    </source>
</evidence>
<feature type="non-terminal residue" evidence="1">
    <location>
        <position position="213"/>
    </location>
</feature>
<dbReference type="GeneID" id="98154674"/>
<comment type="caution">
    <text evidence="1">The sequence shown here is derived from an EMBL/GenBank/DDBJ whole genome shotgun (WGS) entry which is preliminary data.</text>
</comment>
<gene>
    <name evidence="1" type="ORF">BJX68DRAFT_232605</name>
</gene>
<name>A0ABR4KRW1_9EURO</name>
<organism evidence="1 2">
    <name type="scientific">Aspergillus pseudodeflectus</name>
    <dbReference type="NCBI Taxonomy" id="176178"/>
    <lineage>
        <taxon>Eukaryota</taxon>
        <taxon>Fungi</taxon>
        <taxon>Dikarya</taxon>
        <taxon>Ascomycota</taxon>
        <taxon>Pezizomycotina</taxon>
        <taxon>Eurotiomycetes</taxon>
        <taxon>Eurotiomycetidae</taxon>
        <taxon>Eurotiales</taxon>
        <taxon>Aspergillaceae</taxon>
        <taxon>Aspergillus</taxon>
        <taxon>Aspergillus subgen. Nidulantes</taxon>
    </lineage>
</organism>
<dbReference type="Proteomes" id="UP001610444">
    <property type="component" value="Unassembled WGS sequence"/>
</dbReference>
<dbReference type="RefSeq" id="XP_070901128.1">
    <property type="nucleotide sequence ID" value="XM_071039510.1"/>
</dbReference>
<dbReference type="EMBL" id="JBFXLR010000012">
    <property type="protein sequence ID" value="KAL2853963.1"/>
    <property type="molecule type" value="Genomic_DNA"/>
</dbReference>
<keyword evidence="2" id="KW-1185">Reference proteome</keyword>
<sequence length="213" mass="24085">MLPEQITSSASFWRDIAPDETAFQSFWGWITDQANQEIAVDGKHKVIFGRSMPQDGSDKLKAVLKSKWQEYIPVGSPGSPSVEGFEIPDADEKRIFSYHYKKSSDGVAKVTRPQNVKSLLGDESPRRCGILFDLIPSYGHRRYIEFKDIALIFGAISRAMDCAPDSHITGFCPHNFLGRYATSWAGDRPRWFTYSWDDGLGLQIHLRSFMALS</sequence>
<accession>A0ABR4KRW1</accession>
<reference evidence="1 2" key="1">
    <citation type="submission" date="2024-07" db="EMBL/GenBank/DDBJ databases">
        <title>Section-level genome sequencing and comparative genomics of Aspergillus sections Usti and Cavernicolus.</title>
        <authorList>
            <consortium name="Lawrence Berkeley National Laboratory"/>
            <person name="Nybo J.L."/>
            <person name="Vesth T.C."/>
            <person name="Theobald S."/>
            <person name="Frisvad J.C."/>
            <person name="Larsen T.O."/>
            <person name="Kjaerboelling I."/>
            <person name="Rothschild-Mancinelli K."/>
            <person name="Lyhne E.K."/>
            <person name="Kogle M.E."/>
            <person name="Barry K."/>
            <person name="Clum A."/>
            <person name="Na H."/>
            <person name="Ledsgaard L."/>
            <person name="Lin J."/>
            <person name="Lipzen A."/>
            <person name="Kuo A."/>
            <person name="Riley R."/>
            <person name="Mondo S."/>
            <person name="LaButti K."/>
            <person name="Haridas S."/>
            <person name="Pangalinan J."/>
            <person name="Salamov A.A."/>
            <person name="Simmons B.A."/>
            <person name="Magnuson J.K."/>
            <person name="Chen J."/>
            <person name="Drula E."/>
            <person name="Henrissat B."/>
            <person name="Wiebenga A."/>
            <person name="Lubbers R.J."/>
            <person name="Gomes A.C."/>
            <person name="Macurrencykelacurrency M.R."/>
            <person name="Stajich J."/>
            <person name="Grigoriev I.V."/>
            <person name="Mortensen U.H."/>
            <person name="De vries R.P."/>
            <person name="Baker S.E."/>
            <person name="Andersen M.R."/>
        </authorList>
    </citation>
    <scope>NUCLEOTIDE SEQUENCE [LARGE SCALE GENOMIC DNA]</scope>
    <source>
        <strain evidence="1 2">CBS 756.74</strain>
    </source>
</reference>
<protein>
    <submittedName>
        <fullName evidence="1">Uncharacterized protein</fullName>
    </submittedName>
</protein>
<proteinExistence type="predicted"/>